<keyword evidence="2" id="KW-1185">Reference proteome</keyword>
<dbReference type="SUPFAM" id="SSF56219">
    <property type="entry name" value="DNase I-like"/>
    <property type="match status" value="1"/>
</dbReference>
<comment type="caution">
    <text evidence="1">The sequence shown here is derived from an EMBL/GenBank/DDBJ whole genome shotgun (WGS) entry which is preliminary data.</text>
</comment>
<dbReference type="EMBL" id="JAVRJZ010000002">
    <property type="protein sequence ID" value="KAK2726258.1"/>
    <property type="molecule type" value="Genomic_DNA"/>
</dbReference>
<protein>
    <recommendedName>
        <fullName evidence="3">Endonuclease/exonuclease/phosphatase domain-containing protein</fullName>
    </recommendedName>
</protein>
<reference evidence="1" key="1">
    <citation type="submission" date="2023-07" db="EMBL/GenBank/DDBJ databases">
        <title>Chromosome-level genome assembly of Artemia franciscana.</title>
        <authorList>
            <person name="Jo E."/>
        </authorList>
    </citation>
    <scope>NUCLEOTIDE SEQUENCE</scope>
    <source>
        <tissue evidence="1">Whole body</tissue>
    </source>
</reference>
<accession>A0AA88IDR1</accession>
<organism evidence="1 2">
    <name type="scientific">Artemia franciscana</name>
    <name type="common">Brine shrimp</name>
    <name type="synonym">Artemia sanfranciscana</name>
    <dbReference type="NCBI Taxonomy" id="6661"/>
    <lineage>
        <taxon>Eukaryota</taxon>
        <taxon>Metazoa</taxon>
        <taxon>Ecdysozoa</taxon>
        <taxon>Arthropoda</taxon>
        <taxon>Crustacea</taxon>
        <taxon>Branchiopoda</taxon>
        <taxon>Anostraca</taxon>
        <taxon>Artemiidae</taxon>
        <taxon>Artemia</taxon>
    </lineage>
</organism>
<dbReference type="AlphaFoldDB" id="A0AA88IDR1"/>
<proteinExistence type="predicted"/>
<evidence type="ECO:0000313" key="1">
    <source>
        <dbReference type="EMBL" id="KAK2726258.1"/>
    </source>
</evidence>
<evidence type="ECO:0008006" key="3">
    <source>
        <dbReference type="Google" id="ProtNLM"/>
    </source>
</evidence>
<sequence length="369" mass="40615">MSWVADDVTTGSARKITGELTTGYAATTISNVTNPSSDAPPLFTPKTTLAIGTLNVSTLVKEGKKDILVRESSRYKWDITGLSETHLSVTGVEKLGDTTAHLSGCNNRIHCQGVRFILSKKAKKSLISTTPASELVIAIRLKGSTANLSIIQVYAPDSSRSDEEFYSQFHSLTDSIPKKKDIILVIGDFNASNRIRERLLSEGGTLTVKATETSQAIKAVGETHAQMKNEPSTVAIKQEVEAICQQKATKANDYSKPTRIPLSLILPVNKFRSLKPRPNLLPSKDILTSYSGCSLKVLRIAQMVIQYKDQEPQLHAFHVVETNKGPLLGRQTSEQMNLIKFELSLSCDRVPYKDSIRPKCNRSLRSMII</sequence>
<dbReference type="Gene3D" id="3.60.10.10">
    <property type="entry name" value="Endonuclease/exonuclease/phosphatase"/>
    <property type="match status" value="1"/>
</dbReference>
<evidence type="ECO:0000313" key="2">
    <source>
        <dbReference type="Proteomes" id="UP001187531"/>
    </source>
</evidence>
<dbReference type="InterPro" id="IPR036691">
    <property type="entry name" value="Endo/exonu/phosph_ase_sf"/>
</dbReference>
<name>A0AA88IDR1_ARTSF</name>
<gene>
    <name evidence="1" type="ORF">QYM36_000646</name>
</gene>
<dbReference type="Proteomes" id="UP001187531">
    <property type="component" value="Unassembled WGS sequence"/>
</dbReference>